<feature type="compositionally biased region" description="Low complexity" evidence="1">
    <location>
        <begin position="27"/>
        <end position="38"/>
    </location>
</feature>
<feature type="compositionally biased region" description="Basic and acidic residues" evidence="1">
    <location>
        <begin position="60"/>
        <end position="69"/>
    </location>
</feature>
<evidence type="ECO:0000256" key="1">
    <source>
        <dbReference type="SAM" id="MobiDB-lite"/>
    </source>
</evidence>
<evidence type="ECO:0000313" key="3">
    <source>
        <dbReference type="Proteomes" id="UP000702425"/>
    </source>
</evidence>
<protein>
    <submittedName>
        <fullName evidence="2">Uncharacterized protein</fullName>
    </submittedName>
</protein>
<dbReference type="Proteomes" id="UP000702425">
    <property type="component" value="Unassembled WGS sequence"/>
</dbReference>
<dbReference type="EMBL" id="SRRZ01000030">
    <property type="protein sequence ID" value="NQE34370.1"/>
    <property type="molecule type" value="Genomic_DNA"/>
</dbReference>
<gene>
    <name evidence="2" type="ORF">E5S67_02094</name>
</gene>
<keyword evidence="3" id="KW-1185">Reference proteome</keyword>
<sequence>MKNSILVLGVIASAGFGFFEAGSASASAIAPQPSSTSSLTAWESRPDFNYTGTNEDGEQEEVKTGKGRK</sequence>
<feature type="region of interest" description="Disordered" evidence="1">
    <location>
        <begin position="27"/>
        <end position="69"/>
    </location>
</feature>
<evidence type="ECO:0000313" key="2">
    <source>
        <dbReference type="EMBL" id="NQE34370.1"/>
    </source>
</evidence>
<organism evidence="2 3">
    <name type="scientific">Microcoleus asticus IPMA8</name>
    <dbReference type="NCBI Taxonomy" id="2563858"/>
    <lineage>
        <taxon>Bacteria</taxon>
        <taxon>Bacillati</taxon>
        <taxon>Cyanobacteriota</taxon>
        <taxon>Cyanophyceae</taxon>
        <taxon>Oscillatoriophycideae</taxon>
        <taxon>Oscillatoriales</taxon>
        <taxon>Microcoleaceae</taxon>
        <taxon>Microcoleus</taxon>
        <taxon>Microcoleus asticus</taxon>
    </lineage>
</organism>
<comment type="caution">
    <text evidence="2">The sequence shown here is derived from an EMBL/GenBank/DDBJ whole genome shotgun (WGS) entry which is preliminary data.</text>
</comment>
<accession>A0ABX2CY62</accession>
<reference evidence="2 3" key="1">
    <citation type="journal article" date="2020" name="Sci. Rep.">
        <title>A novel cyanobacterial geosmin producer, revising GeoA distribution and dispersion patterns in Bacteria.</title>
        <authorList>
            <person name="Churro C."/>
            <person name="Semedo-Aguiar A.P."/>
            <person name="Silva A.D."/>
            <person name="Pereira-Leal J.B."/>
            <person name="Leite R.B."/>
        </authorList>
    </citation>
    <scope>NUCLEOTIDE SEQUENCE [LARGE SCALE GENOMIC DNA]</scope>
    <source>
        <strain evidence="2 3">IPMA8</strain>
    </source>
</reference>
<name>A0ABX2CY62_9CYAN</name>
<proteinExistence type="predicted"/>
<dbReference type="RefSeq" id="WP_172186981.1">
    <property type="nucleotide sequence ID" value="NZ_CAWPPK010000224.1"/>
</dbReference>